<feature type="region of interest" description="Disordered" evidence="1">
    <location>
        <begin position="1"/>
        <end position="70"/>
    </location>
</feature>
<feature type="compositionally biased region" description="Basic and acidic residues" evidence="1">
    <location>
        <begin position="16"/>
        <end position="35"/>
    </location>
</feature>
<dbReference type="AlphaFoldDB" id="A0A1E3W4G5"/>
<evidence type="ECO:0000313" key="2">
    <source>
        <dbReference type="EMBL" id="ODS00610.1"/>
    </source>
</evidence>
<keyword evidence="3" id="KW-1185">Reference proteome</keyword>
<dbReference type="Proteomes" id="UP000094501">
    <property type="component" value="Unassembled WGS sequence"/>
</dbReference>
<dbReference type="EMBL" id="LPWG01000005">
    <property type="protein sequence ID" value="ODS00610.1"/>
    <property type="molecule type" value="Genomic_DNA"/>
</dbReference>
<protein>
    <submittedName>
        <fullName evidence="2">Uncharacterized protein</fullName>
    </submittedName>
</protein>
<comment type="caution">
    <text evidence="2">The sequence shown here is derived from an EMBL/GenBank/DDBJ whole genome shotgun (WGS) entry which is preliminary data.</text>
</comment>
<accession>A0A1E3W4G5</accession>
<sequence length="111" mass="12387">MGRHDGLRVLPAEQIHSQRELSNRTGLVRDGERQGRTAIPVPGLGRVHPVPARDFPIRQKKEDRRRMGPAVATGLVAEGFPEPATLRMRLERQMGDHLFGTSRPGLGRESH</sequence>
<evidence type="ECO:0000313" key="3">
    <source>
        <dbReference type="Proteomes" id="UP000094501"/>
    </source>
</evidence>
<reference evidence="2 3" key="1">
    <citation type="journal article" date="2016" name="Environ. Microbiol.">
        <title>New Methyloceanibacter diversity from North Sea sediments includes methanotroph containing solely the soluble methane monooxygenase.</title>
        <authorList>
            <person name="Vekeman B."/>
            <person name="Kerckhof F.M."/>
            <person name="Cremers G."/>
            <person name="de Vos P."/>
            <person name="Vandamme P."/>
            <person name="Boon N."/>
            <person name="Op den Camp H.J."/>
            <person name="Heylen K."/>
        </authorList>
    </citation>
    <scope>NUCLEOTIDE SEQUENCE [LARGE SCALE GENOMIC DNA]</scope>
    <source>
        <strain evidence="2 3">R-67174</strain>
    </source>
</reference>
<name>A0A1E3W4G5_9HYPH</name>
<feature type="compositionally biased region" description="Basic and acidic residues" evidence="1">
    <location>
        <begin position="55"/>
        <end position="66"/>
    </location>
</feature>
<gene>
    <name evidence="2" type="ORF">AUC68_15395</name>
</gene>
<proteinExistence type="predicted"/>
<organism evidence="2 3">
    <name type="scientific">Methyloceanibacter methanicus</name>
    <dbReference type="NCBI Taxonomy" id="1774968"/>
    <lineage>
        <taxon>Bacteria</taxon>
        <taxon>Pseudomonadati</taxon>
        <taxon>Pseudomonadota</taxon>
        <taxon>Alphaproteobacteria</taxon>
        <taxon>Hyphomicrobiales</taxon>
        <taxon>Hyphomicrobiaceae</taxon>
        <taxon>Methyloceanibacter</taxon>
    </lineage>
</organism>
<evidence type="ECO:0000256" key="1">
    <source>
        <dbReference type="SAM" id="MobiDB-lite"/>
    </source>
</evidence>